<reference evidence="6 7" key="1">
    <citation type="submission" date="2020-05" db="EMBL/GenBank/DDBJ databases">
        <title>Genomic Encyclopedia of Type Strains, Phase IV (KMG-V): Genome sequencing to study the core and pangenomes of soil and plant-associated prokaryotes.</title>
        <authorList>
            <person name="Whitman W."/>
        </authorList>
    </citation>
    <scope>NUCLEOTIDE SEQUENCE [LARGE SCALE GENOMIC DNA]</scope>
    <source>
        <strain evidence="6 7">C29</strain>
    </source>
</reference>
<dbReference type="CDD" id="cd07377">
    <property type="entry name" value="WHTH_GntR"/>
    <property type="match status" value="1"/>
</dbReference>
<protein>
    <submittedName>
        <fullName evidence="6">DNA-binding GntR family transcriptional regulator</fullName>
    </submittedName>
</protein>
<evidence type="ECO:0000313" key="7">
    <source>
        <dbReference type="Proteomes" id="UP001516061"/>
    </source>
</evidence>
<evidence type="ECO:0000313" key="6">
    <source>
        <dbReference type="EMBL" id="NRT56550.1"/>
    </source>
</evidence>
<dbReference type="Gene3D" id="1.20.120.530">
    <property type="entry name" value="GntR ligand-binding domain-like"/>
    <property type="match status" value="1"/>
</dbReference>
<dbReference type="RefSeq" id="WP_173805567.1">
    <property type="nucleotide sequence ID" value="NZ_JABSNM010000009.1"/>
</dbReference>
<evidence type="ECO:0000256" key="4">
    <source>
        <dbReference type="SAM" id="MobiDB-lite"/>
    </source>
</evidence>
<organism evidence="6 7">
    <name type="scientific">Sphaerotilus uruguayifluvii</name>
    <dbReference type="NCBI Taxonomy" id="2735897"/>
    <lineage>
        <taxon>Bacteria</taxon>
        <taxon>Pseudomonadati</taxon>
        <taxon>Pseudomonadota</taxon>
        <taxon>Betaproteobacteria</taxon>
        <taxon>Burkholderiales</taxon>
        <taxon>Sphaerotilaceae</taxon>
        <taxon>Sphaerotilus</taxon>
    </lineage>
</organism>
<name>A0ABX2G2L8_9BURK</name>
<gene>
    <name evidence="6" type="ORF">HNQ01_002293</name>
</gene>
<feature type="region of interest" description="Disordered" evidence="4">
    <location>
        <begin position="1"/>
        <end position="29"/>
    </location>
</feature>
<feature type="domain" description="HTH gntR-type" evidence="5">
    <location>
        <begin position="29"/>
        <end position="96"/>
    </location>
</feature>
<dbReference type="EMBL" id="JABSNM010000009">
    <property type="protein sequence ID" value="NRT56550.1"/>
    <property type="molecule type" value="Genomic_DNA"/>
</dbReference>
<dbReference type="SUPFAM" id="SSF46785">
    <property type="entry name" value="Winged helix' DNA-binding domain"/>
    <property type="match status" value="1"/>
</dbReference>
<keyword evidence="1" id="KW-0805">Transcription regulation</keyword>
<dbReference type="Proteomes" id="UP001516061">
    <property type="component" value="Unassembled WGS sequence"/>
</dbReference>
<dbReference type="Pfam" id="PF07729">
    <property type="entry name" value="FCD"/>
    <property type="match status" value="1"/>
</dbReference>
<keyword evidence="7" id="KW-1185">Reference proteome</keyword>
<feature type="compositionally biased region" description="Low complexity" evidence="4">
    <location>
        <begin position="14"/>
        <end position="29"/>
    </location>
</feature>
<dbReference type="PANTHER" id="PTHR43537">
    <property type="entry name" value="TRANSCRIPTIONAL REGULATOR, GNTR FAMILY"/>
    <property type="match status" value="1"/>
</dbReference>
<dbReference type="InterPro" id="IPR000524">
    <property type="entry name" value="Tscrpt_reg_HTH_GntR"/>
</dbReference>
<accession>A0ABX2G2L8</accession>
<dbReference type="GO" id="GO:0003677">
    <property type="term" value="F:DNA binding"/>
    <property type="evidence" value="ECO:0007669"/>
    <property type="project" value="UniProtKB-KW"/>
</dbReference>
<dbReference type="Pfam" id="PF00392">
    <property type="entry name" value="GntR"/>
    <property type="match status" value="1"/>
</dbReference>
<dbReference type="InterPro" id="IPR011711">
    <property type="entry name" value="GntR_C"/>
</dbReference>
<dbReference type="PANTHER" id="PTHR43537:SF53">
    <property type="entry name" value="HTH-TYPE TRANSCRIPTIONAL REPRESSOR NANR"/>
    <property type="match status" value="1"/>
</dbReference>
<evidence type="ECO:0000256" key="1">
    <source>
        <dbReference type="ARBA" id="ARBA00023015"/>
    </source>
</evidence>
<evidence type="ECO:0000256" key="2">
    <source>
        <dbReference type="ARBA" id="ARBA00023125"/>
    </source>
</evidence>
<evidence type="ECO:0000259" key="5">
    <source>
        <dbReference type="PROSITE" id="PS50949"/>
    </source>
</evidence>
<dbReference type="SUPFAM" id="SSF48008">
    <property type="entry name" value="GntR ligand-binding domain-like"/>
    <property type="match status" value="1"/>
</dbReference>
<sequence length="250" mass="27050">MSRASSLMPKALQADAAAPAEGDGADPGATMTRRIAEAITAAIVERRLMPGTKLAEQPIADIFKVSRTIVRQALMQLSRDRLITLEPARGAFVARPSVEEARQVFAVRQMLETAMVRQLARGITAEQVEELRAHLRAEASAVQRTDVPGRTRLLADFHIILARQLGNEVLAQLLVDLLSRSSLISLMYQSSHSAEHSQEGHVQIVDALARGDGDEAVRLMEAHISEVESNLRLHPRVADLAAALAPAAGP</sequence>
<keyword evidence="3" id="KW-0804">Transcription</keyword>
<proteinExistence type="predicted"/>
<dbReference type="SMART" id="SM00895">
    <property type="entry name" value="FCD"/>
    <property type="match status" value="1"/>
</dbReference>
<dbReference type="SMART" id="SM00345">
    <property type="entry name" value="HTH_GNTR"/>
    <property type="match status" value="1"/>
</dbReference>
<comment type="caution">
    <text evidence="6">The sequence shown here is derived from an EMBL/GenBank/DDBJ whole genome shotgun (WGS) entry which is preliminary data.</text>
</comment>
<dbReference type="InterPro" id="IPR008920">
    <property type="entry name" value="TF_FadR/GntR_C"/>
</dbReference>
<keyword evidence="2 6" id="KW-0238">DNA-binding</keyword>
<dbReference type="InterPro" id="IPR036388">
    <property type="entry name" value="WH-like_DNA-bd_sf"/>
</dbReference>
<dbReference type="PROSITE" id="PS50949">
    <property type="entry name" value="HTH_GNTR"/>
    <property type="match status" value="1"/>
</dbReference>
<evidence type="ECO:0000256" key="3">
    <source>
        <dbReference type="ARBA" id="ARBA00023163"/>
    </source>
</evidence>
<dbReference type="InterPro" id="IPR036390">
    <property type="entry name" value="WH_DNA-bd_sf"/>
</dbReference>
<dbReference type="Gene3D" id="1.10.10.10">
    <property type="entry name" value="Winged helix-like DNA-binding domain superfamily/Winged helix DNA-binding domain"/>
    <property type="match status" value="1"/>
</dbReference>